<dbReference type="Proteomes" id="UP001610335">
    <property type="component" value="Unassembled WGS sequence"/>
</dbReference>
<keyword evidence="2" id="KW-1185">Reference proteome</keyword>
<reference evidence="1 2" key="1">
    <citation type="submission" date="2024-07" db="EMBL/GenBank/DDBJ databases">
        <title>Section-level genome sequencing and comparative genomics of Aspergillus sections Usti and Cavernicolus.</title>
        <authorList>
            <consortium name="Lawrence Berkeley National Laboratory"/>
            <person name="Nybo J.L."/>
            <person name="Vesth T.C."/>
            <person name="Theobald S."/>
            <person name="Frisvad J.C."/>
            <person name="Larsen T.O."/>
            <person name="Kjaerboelling I."/>
            <person name="Rothschild-Mancinelli K."/>
            <person name="Lyhne E.K."/>
            <person name="Kogle M.E."/>
            <person name="Barry K."/>
            <person name="Clum A."/>
            <person name="Na H."/>
            <person name="Ledsgaard L."/>
            <person name="Lin J."/>
            <person name="Lipzen A."/>
            <person name="Kuo A."/>
            <person name="Riley R."/>
            <person name="Mondo S."/>
            <person name="LaButti K."/>
            <person name="Haridas S."/>
            <person name="Pangalinan J."/>
            <person name="Salamov A.A."/>
            <person name="Simmons B.A."/>
            <person name="Magnuson J.K."/>
            <person name="Chen J."/>
            <person name="Drula E."/>
            <person name="Henrissat B."/>
            <person name="Wiebenga A."/>
            <person name="Lubbers R.J."/>
            <person name="Gomes A.C."/>
            <person name="Makela M.R."/>
            <person name="Stajich J."/>
            <person name="Grigoriev I.V."/>
            <person name="Mortensen U.H."/>
            <person name="De vries R.P."/>
            <person name="Baker S.E."/>
            <person name="Andersen M.R."/>
        </authorList>
    </citation>
    <scope>NUCLEOTIDE SEQUENCE [LARGE SCALE GENOMIC DNA]</scope>
    <source>
        <strain evidence="1 2">CBS 600.67</strain>
    </source>
</reference>
<organism evidence="1 2">
    <name type="scientific">Aspergillus cavernicola</name>
    <dbReference type="NCBI Taxonomy" id="176166"/>
    <lineage>
        <taxon>Eukaryota</taxon>
        <taxon>Fungi</taxon>
        <taxon>Dikarya</taxon>
        <taxon>Ascomycota</taxon>
        <taxon>Pezizomycotina</taxon>
        <taxon>Eurotiomycetes</taxon>
        <taxon>Eurotiomycetidae</taxon>
        <taxon>Eurotiales</taxon>
        <taxon>Aspergillaceae</taxon>
        <taxon>Aspergillus</taxon>
        <taxon>Aspergillus subgen. Nidulantes</taxon>
    </lineage>
</organism>
<accession>A0ABR4IP41</accession>
<evidence type="ECO:0000313" key="2">
    <source>
        <dbReference type="Proteomes" id="UP001610335"/>
    </source>
</evidence>
<dbReference type="EMBL" id="JBFXLS010000016">
    <property type="protein sequence ID" value="KAL2829546.1"/>
    <property type="molecule type" value="Genomic_DNA"/>
</dbReference>
<comment type="caution">
    <text evidence="1">The sequence shown here is derived from an EMBL/GenBank/DDBJ whole genome shotgun (WGS) entry which is preliminary data.</text>
</comment>
<protein>
    <submittedName>
        <fullName evidence="1">Uncharacterized protein</fullName>
    </submittedName>
</protein>
<gene>
    <name evidence="1" type="ORF">BDW59DRAFT_159135</name>
</gene>
<proteinExistence type="predicted"/>
<dbReference type="InterPro" id="IPR016039">
    <property type="entry name" value="Thiolase-like"/>
</dbReference>
<evidence type="ECO:0000313" key="1">
    <source>
        <dbReference type="EMBL" id="KAL2829546.1"/>
    </source>
</evidence>
<dbReference type="Gene3D" id="3.40.47.10">
    <property type="match status" value="1"/>
</dbReference>
<sequence length="116" mass="12813">MSNHVGHVPNIGKADGYVKAEAVNAVPFKWLSDAVRDGNVETSRRVIKWPEDTHRPASVNSFGIRVSNAHAIVEQASLNHQANLATSYLDVFSESTNEEQNKESHLFISELEISIS</sequence>
<name>A0ABR4IP41_9EURO</name>